<evidence type="ECO:0000256" key="1">
    <source>
        <dbReference type="ARBA" id="ARBA00006484"/>
    </source>
</evidence>
<dbReference type="InterPro" id="IPR050259">
    <property type="entry name" value="SDR"/>
</dbReference>
<gene>
    <name evidence="2" type="ORF">KKP3000_000872</name>
</gene>
<evidence type="ECO:0000313" key="3">
    <source>
        <dbReference type="Proteomes" id="UP001579974"/>
    </source>
</evidence>
<sequence length="262" mass="27974">MDLGLKQKSVLVTAGSRGLGFASARMYALEGAKVTIASRNEEALARAAQSIESDTGQAVNVARMDVNRPDDIARAVEAAEEYGNGLDVLICNAGGPPKGSFLQLDDSTWYQAFEQNLMSVVRLTRAAVPHLRRSGAGRIVTITSTSLKQPIPGLVLSNTMRTGVWGLTKTLSEELAAYSILVNAIGPGRISTDRVWELDKLAAEKGGIDVAELERRETSQIPLGRYGQPEEFARAVLFLGSPANTYITGQALMVDGGLVKAL</sequence>
<dbReference type="CDD" id="cd05344">
    <property type="entry name" value="BKR_like_SDR_like"/>
    <property type="match status" value="1"/>
</dbReference>
<dbReference type="PRINTS" id="PR00081">
    <property type="entry name" value="GDHRDH"/>
</dbReference>
<dbReference type="PANTHER" id="PTHR42879:SF6">
    <property type="entry name" value="NADPH-DEPENDENT REDUCTASE BACG"/>
    <property type="match status" value="1"/>
</dbReference>
<protein>
    <submittedName>
        <fullName evidence="2">SDR family oxidoreductase</fullName>
    </submittedName>
</protein>
<dbReference type="InterPro" id="IPR036291">
    <property type="entry name" value="NAD(P)-bd_dom_sf"/>
</dbReference>
<dbReference type="Proteomes" id="UP001579974">
    <property type="component" value="Unassembled WGS sequence"/>
</dbReference>
<dbReference type="SUPFAM" id="SSF51735">
    <property type="entry name" value="NAD(P)-binding Rossmann-fold domains"/>
    <property type="match status" value="1"/>
</dbReference>
<comment type="caution">
    <text evidence="2">The sequence shown here is derived from an EMBL/GenBank/DDBJ whole genome shotgun (WGS) entry which is preliminary data.</text>
</comment>
<dbReference type="PANTHER" id="PTHR42879">
    <property type="entry name" value="3-OXOACYL-(ACYL-CARRIER-PROTEIN) REDUCTASE"/>
    <property type="match status" value="1"/>
</dbReference>
<dbReference type="InterPro" id="IPR002347">
    <property type="entry name" value="SDR_fam"/>
</dbReference>
<dbReference type="Gene3D" id="3.40.50.720">
    <property type="entry name" value="NAD(P)-binding Rossmann-like Domain"/>
    <property type="match status" value="1"/>
</dbReference>
<accession>A0ABV5AII3</accession>
<dbReference type="EMBL" id="JBDXSU010000016">
    <property type="protein sequence ID" value="MFB5192079.1"/>
    <property type="molecule type" value="Genomic_DNA"/>
</dbReference>
<dbReference type="RefSeq" id="WP_275476090.1">
    <property type="nucleotide sequence ID" value="NZ_CP162940.1"/>
</dbReference>
<proteinExistence type="inferred from homology"/>
<reference evidence="2 3" key="1">
    <citation type="journal article" date="2024" name="Int. J. Mol. Sci.">
        <title>Exploration of Alicyclobacillus spp. Genome in Search of Antibiotic Resistance.</title>
        <authorList>
            <person name="Bucka-Kolendo J."/>
            <person name="Kiousi D.E."/>
            <person name="Dekowska A."/>
            <person name="Mikolajczuk-Szczyrba A."/>
            <person name="Karadedos D.M."/>
            <person name="Michael P."/>
            <person name="Galanis A."/>
            <person name="Sokolowska B."/>
        </authorList>
    </citation>
    <scope>NUCLEOTIDE SEQUENCE [LARGE SCALE GENOMIC DNA]</scope>
    <source>
        <strain evidence="2 3">KKP 3000</strain>
    </source>
</reference>
<name>A0ABV5AII3_9BACL</name>
<dbReference type="Pfam" id="PF13561">
    <property type="entry name" value="adh_short_C2"/>
    <property type="match status" value="1"/>
</dbReference>
<organism evidence="2 3">
    <name type="scientific">Alicyclobacillus fastidiosus</name>
    <dbReference type="NCBI Taxonomy" id="392011"/>
    <lineage>
        <taxon>Bacteria</taxon>
        <taxon>Bacillati</taxon>
        <taxon>Bacillota</taxon>
        <taxon>Bacilli</taxon>
        <taxon>Bacillales</taxon>
        <taxon>Alicyclobacillaceae</taxon>
        <taxon>Alicyclobacillus</taxon>
    </lineage>
</organism>
<evidence type="ECO:0000313" key="2">
    <source>
        <dbReference type="EMBL" id="MFB5192079.1"/>
    </source>
</evidence>
<comment type="similarity">
    <text evidence="1">Belongs to the short-chain dehydrogenases/reductases (SDR) family.</text>
</comment>
<keyword evidence="3" id="KW-1185">Reference proteome</keyword>